<name>A0ABX1QRE7_9FLAO</name>
<evidence type="ECO:0008006" key="3">
    <source>
        <dbReference type="Google" id="ProtNLM"/>
    </source>
</evidence>
<organism evidence="1 2">
    <name type="scientific">Flavobacterium solisilvae</name>
    <dbReference type="NCBI Taxonomy" id="1852019"/>
    <lineage>
        <taxon>Bacteria</taxon>
        <taxon>Pseudomonadati</taxon>
        <taxon>Bacteroidota</taxon>
        <taxon>Flavobacteriia</taxon>
        <taxon>Flavobacteriales</taxon>
        <taxon>Flavobacteriaceae</taxon>
        <taxon>Flavobacterium</taxon>
    </lineage>
</organism>
<protein>
    <recommendedName>
        <fullName evidence="3">LVIVD repeat-containing protein</fullName>
    </recommendedName>
</protein>
<dbReference type="RefSeq" id="WP_169523442.1">
    <property type="nucleotide sequence ID" value="NZ_JAAMPT010000204.1"/>
</dbReference>
<gene>
    <name evidence="1" type="ORF">G6042_06220</name>
</gene>
<accession>A0ABX1QRE7</accession>
<dbReference type="Proteomes" id="UP000767947">
    <property type="component" value="Unassembled WGS sequence"/>
</dbReference>
<dbReference type="EMBL" id="JAAMPT010000204">
    <property type="protein sequence ID" value="NMH24861.1"/>
    <property type="molecule type" value="Genomic_DNA"/>
</dbReference>
<proteinExistence type="predicted"/>
<evidence type="ECO:0000313" key="2">
    <source>
        <dbReference type="Proteomes" id="UP000767947"/>
    </source>
</evidence>
<sequence length="163" mass="18510">MTIKNYSTLLLAYYLFSSCFGFGEVDSRSSFKPVYMKRSDFENSIKFEAAKPTLKSGKIYIKDEIMYLNDVNKGFQIYNYSNPNNPVKIGYINIPGATDVAIRNNILFVNQATDLVTINYTISTNSIVVTNRIKNAFPPKISPDGFMAKEKQNQIVIDWTNSN</sequence>
<comment type="caution">
    <text evidence="1">The sequence shown here is derived from an EMBL/GenBank/DDBJ whole genome shotgun (WGS) entry which is preliminary data.</text>
</comment>
<reference evidence="1 2" key="1">
    <citation type="submission" date="2020-02" db="EMBL/GenBank/DDBJ databases">
        <title>Flavobacterium sp. genome.</title>
        <authorList>
            <person name="Jung H.S."/>
            <person name="Baek J.H."/>
            <person name="Jeon C.O."/>
        </authorList>
    </citation>
    <scope>NUCLEOTIDE SEQUENCE [LARGE SCALE GENOMIC DNA]</scope>
    <source>
        <strain evidence="1 2">SE-s27</strain>
    </source>
</reference>
<evidence type="ECO:0000313" key="1">
    <source>
        <dbReference type="EMBL" id="NMH24861.1"/>
    </source>
</evidence>
<keyword evidence="2" id="KW-1185">Reference proteome</keyword>
<dbReference type="PROSITE" id="PS51257">
    <property type="entry name" value="PROKAR_LIPOPROTEIN"/>
    <property type="match status" value="1"/>
</dbReference>